<organism evidence="1 2">
    <name type="scientific">Streptococcus anginosus DORA_7</name>
    <dbReference type="NCBI Taxonomy" id="1403946"/>
    <lineage>
        <taxon>Bacteria</taxon>
        <taxon>Bacillati</taxon>
        <taxon>Bacillota</taxon>
        <taxon>Bacilli</taxon>
        <taxon>Lactobacillales</taxon>
        <taxon>Streptococcaceae</taxon>
        <taxon>Streptococcus</taxon>
        <taxon>Streptococcus anginosus group</taxon>
    </lineage>
</organism>
<accession>W1TXK1</accession>
<proteinExistence type="predicted"/>
<dbReference type="GO" id="GO:0051301">
    <property type="term" value="P:cell division"/>
    <property type="evidence" value="ECO:0007669"/>
    <property type="project" value="UniProtKB-KW"/>
</dbReference>
<protein>
    <submittedName>
        <fullName evidence="1">Cell division protein sepF</fullName>
    </submittedName>
</protein>
<comment type="caution">
    <text evidence="1">The sequence shown here is derived from an EMBL/GenBank/DDBJ whole genome shotgun (WGS) entry which is preliminary data.</text>
</comment>
<evidence type="ECO:0000313" key="2">
    <source>
        <dbReference type="Proteomes" id="UP000018846"/>
    </source>
</evidence>
<dbReference type="eggNOG" id="COG1799">
    <property type="taxonomic scope" value="Bacteria"/>
</dbReference>
<dbReference type="EMBL" id="AZMF01000087">
    <property type="protein sequence ID" value="ETI86307.1"/>
    <property type="molecule type" value="Genomic_DNA"/>
</dbReference>
<dbReference type="Proteomes" id="UP000018846">
    <property type="component" value="Unassembled WGS sequence"/>
</dbReference>
<keyword evidence="1" id="KW-0131">Cell cycle</keyword>
<keyword evidence="1" id="KW-0132">Cell division</keyword>
<sequence length="40" mass="4640">KKVASTMYLLTPINVVVNVEDLKLPEDLQSGEFDFDMKRR</sequence>
<name>W1TXK1_STRAP</name>
<reference evidence="1 2" key="1">
    <citation type="submission" date="2013-12" db="EMBL/GenBank/DDBJ databases">
        <title>A Varibaculum cambriense genome reconstructed from a premature infant gut community with otherwise low bacterial novelty that shifts toward anaerobic metabolism during the third week of life.</title>
        <authorList>
            <person name="Brown C.T."/>
            <person name="Sharon I."/>
            <person name="Thomas B.C."/>
            <person name="Castelle C.J."/>
            <person name="Morowitz M.J."/>
            <person name="Banfield J.F."/>
        </authorList>
    </citation>
    <scope>NUCLEOTIDE SEQUENCE [LARGE SCALE GENOMIC DNA]</scope>
    <source>
        <strain evidence="2">DORA_7</strain>
    </source>
</reference>
<evidence type="ECO:0000313" key="1">
    <source>
        <dbReference type="EMBL" id="ETI86307.1"/>
    </source>
</evidence>
<gene>
    <name evidence="1" type="ORF">Q615_SPAC00087G0001</name>
</gene>
<feature type="non-terminal residue" evidence="1">
    <location>
        <position position="1"/>
    </location>
</feature>
<dbReference type="AlphaFoldDB" id="W1TXK1"/>